<dbReference type="PANTHER" id="PTHR33395">
    <property type="entry name" value="TRANSCRIPTASE, PUTATIVE-RELATED-RELATED"/>
    <property type="match status" value="1"/>
</dbReference>
<accession>A0A2I0TVU2</accession>
<evidence type="ECO:0000313" key="1">
    <source>
        <dbReference type="EMBL" id="PKU37911.1"/>
    </source>
</evidence>
<evidence type="ECO:0008006" key="3">
    <source>
        <dbReference type="Google" id="ProtNLM"/>
    </source>
</evidence>
<organism evidence="1 2">
    <name type="scientific">Limosa lapponica baueri</name>
    <dbReference type="NCBI Taxonomy" id="1758121"/>
    <lineage>
        <taxon>Eukaryota</taxon>
        <taxon>Metazoa</taxon>
        <taxon>Chordata</taxon>
        <taxon>Craniata</taxon>
        <taxon>Vertebrata</taxon>
        <taxon>Euteleostomi</taxon>
        <taxon>Archelosauria</taxon>
        <taxon>Archosauria</taxon>
        <taxon>Dinosauria</taxon>
        <taxon>Saurischia</taxon>
        <taxon>Theropoda</taxon>
        <taxon>Coelurosauria</taxon>
        <taxon>Aves</taxon>
        <taxon>Neognathae</taxon>
        <taxon>Neoaves</taxon>
        <taxon>Charadriiformes</taxon>
        <taxon>Scolopacidae</taxon>
        <taxon>Limosa</taxon>
    </lineage>
</organism>
<sequence length="212" mass="24944">MNLLQQVQRKATKMIKGLEYLSYEDRLRELGLLSLEKRRLQGDLIAAFQYLKGGLQERWGRTIREWSDRTRGNSPLTASLKFLYTNAPSMGNKQEEVEICVWPQGHDLMAITETWWDSSHDWNAVMDGYVLYRPLHQEEEADEAFYRQLEIASRPQALVLFGDFDYPDICWEDNTAQHTQSQRFLQSINHNFLTWVAEEPTLCTQVLCWTTY</sequence>
<dbReference type="OrthoDB" id="8958578at2759"/>
<dbReference type="AlphaFoldDB" id="A0A2I0TVU2"/>
<dbReference type="GO" id="GO:0007508">
    <property type="term" value="P:larval heart development"/>
    <property type="evidence" value="ECO:0007669"/>
    <property type="project" value="TreeGrafter"/>
</dbReference>
<reference evidence="2" key="2">
    <citation type="submission" date="2017-12" db="EMBL/GenBank/DDBJ databases">
        <title>Genome sequence of the Bar-tailed Godwit (Limosa lapponica baueri).</title>
        <authorList>
            <person name="Lima N.C.B."/>
            <person name="Parody-Merino A.M."/>
            <person name="Battley P.F."/>
            <person name="Fidler A.E."/>
            <person name="Prosdocimi F."/>
        </authorList>
    </citation>
    <scope>NUCLEOTIDE SEQUENCE [LARGE SCALE GENOMIC DNA]</scope>
</reference>
<dbReference type="GO" id="GO:0061343">
    <property type="term" value="P:cell adhesion involved in heart morphogenesis"/>
    <property type="evidence" value="ECO:0007669"/>
    <property type="project" value="TreeGrafter"/>
</dbReference>
<evidence type="ECO:0000313" key="2">
    <source>
        <dbReference type="Proteomes" id="UP000233556"/>
    </source>
</evidence>
<protein>
    <recommendedName>
        <fullName evidence="3">Rna-directed dna polymerase from mobile element jockey-like</fullName>
    </recommendedName>
</protein>
<dbReference type="SUPFAM" id="SSF56219">
    <property type="entry name" value="DNase I-like"/>
    <property type="match status" value="1"/>
</dbReference>
<dbReference type="EMBL" id="KZ506933">
    <property type="protein sequence ID" value="PKU37911.1"/>
    <property type="molecule type" value="Genomic_DNA"/>
</dbReference>
<keyword evidence="2" id="KW-1185">Reference proteome</keyword>
<dbReference type="GO" id="GO:0031012">
    <property type="term" value="C:extracellular matrix"/>
    <property type="evidence" value="ECO:0007669"/>
    <property type="project" value="TreeGrafter"/>
</dbReference>
<gene>
    <name evidence="1" type="ORF">llap_11786</name>
</gene>
<dbReference type="PANTHER" id="PTHR33395:SF22">
    <property type="entry name" value="REVERSE TRANSCRIPTASE DOMAIN-CONTAINING PROTEIN"/>
    <property type="match status" value="1"/>
</dbReference>
<dbReference type="Proteomes" id="UP000233556">
    <property type="component" value="Unassembled WGS sequence"/>
</dbReference>
<reference evidence="2" key="1">
    <citation type="submission" date="2017-11" db="EMBL/GenBank/DDBJ databases">
        <authorList>
            <person name="Lima N.C."/>
            <person name="Parody-Merino A.M."/>
            <person name="Battley P.F."/>
            <person name="Fidler A.E."/>
            <person name="Prosdocimi F."/>
        </authorList>
    </citation>
    <scope>NUCLEOTIDE SEQUENCE [LARGE SCALE GENOMIC DNA]</scope>
</reference>
<proteinExistence type="predicted"/>
<name>A0A2I0TVU2_LIMLA</name>
<dbReference type="InterPro" id="IPR036691">
    <property type="entry name" value="Endo/exonu/phosph_ase_sf"/>
</dbReference>